<dbReference type="RefSeq" id="WP_013110685.1">
    <property type="nucleotide sequence ID" value="NC_014148.1"/>
</dbReference>
<reference evidence="1 2" key="1">
    <citation type="journal article" date="2010" name="Stand. Genomic Sci.">
        <title>Complete genome sequence of Planctomyces limnophilus type strain (Mu 290).</title>
        <authorList>
            <person name="Labutti K."/>
            <person name="Sikorski J."/>
            <person name="Schneider S."/>
            <person name="Nolan M."/>
            <person name="Lucas S."/>
            <person name="Glavina Del Rio T."/>
            <person name="Tice H."/>
            <person name="Cheng J.F."/>
            <person name="Goodwin L."/>
            <person name="Pitluck S."/>
            <person name="Liolios K."/>
            <person name="Ivanova N."/>
            <person name="Mavromatis K."/>
            <person name="Mikhailova N."/>
            <person name="Pati A."/>
            <person name="Chen A."/>
            <person name="Palaniappan K."/>
            <person name="Land M."/>
            <person name="Hauser L."/>
            <person name="Chang Y.J."/>
            <person name="Jeffries C.D."/>
            <person name="Tindall B.J."/>
            <person name="Rohde M."/>
            <person name="Goker M."/>
            <person name="Woyke T."/>
            <person name="Bristow J."/>
            <person name="Eisen J.A."/>
            <person name="Markowitz V."/>
            <person name="Hugenholtz P."/>
            <person name="Kyrpides N.C."/>
            <person name="Klenk H.P."/>
            <person name="Lapidus A."/>
        </authorList>
    </citation>
    <scope>NUCLEOTIDE SEQUENCE [LARGE SCALE GENOMIC DNA]</scope>
    <source>
        <strain evidence="2">ATCC 43296 / DSM 3776 / IFAM 1008 / 290</strain>
    </source>
</reference>
<protein>
    <submittedName>
        <fullName evidence="1">Uncharacterized protein</fullName>
    </submittedName>
</protein>
<organism evidence="1 2">
    <name type="scientific">Planctopirus limnophila (strain ATCC 43296 / DSM 3776 / IFAM 1008 / Mu 290)</name>
    <name type="common">Planctomyces limnophilus</name>
    <dbReference type="NCBI Taxonomy" id="521674"/>
    <lineage>
        <taxon>Bacteria</taxon>
        <taxon>Pseudomonadati</taxon>
        <taxon>Planctomycetota</taxon>
        <taxon>Planctomycetia</taxon>
        <taxon>Planctomycetales</taxon>
        <taxon>Planctomycetaceae</taxon>
        <taxon>Planctopirus</taxon>
    </lineage>
</organism>
<proteinExistence type="predicted"/>
<dbReference type="KEGG" id="plm:Plim_2428"/>
<keyword evidence="2" id="KW-1185">Reference proteome</keyword>
<dbReference type="HOGENOM" id="CLU_816008_0_0_0"/>
<dbReference type="EMBL" id="CP001744">
    <property type="protein sequence ID" value="ADG68254.1"/>
    <property type="molecule type" value="Genomic_DNA"/>
</dbReference>
<name>D5SPB0_PLAL2</name>
<accession>D5SPB0</accession>
<dbReference type="AlphaFoldDB" id="D5SPB0"/>
<evidence type="ECO:0000313" key="2">
    <source>
        <dbReference type="Proteomes" id="UP000002220"/>
    </source>
</evidence>
<sequence length="340" mass="38006" precursor="true">MKQLAVSICWICLASLGFGQEARIPVPINDPGDRFELIGKLGIPLGELATVRGVAIEGPEKGYEGGPNLLVQMINGKPTQRHIRIPMTPYFYDFQGKSRSRRKKPFEIVNGSTYSMLAYETGGFVGIPSEAYKAGGIPIQTTGFYFRNSLTVFPMEKTNAVEWKPIDFIGTTALLSGTAENEGDVATIRTPEWKLILTDLRKWSEAEEGKQAEVFGVVRATDESDIFRVEKGRARLTLLEDQVGREVALRGIAYTKQGEWLFSYRDNVLQVEGLEELIEGNARLYKEPIEITGLLVEAEKSINEQIRKKTGFDYEVRYTVRNAKVTAADELLAPELMLDD</sequence>
<dbReference type="OrthoDB" id="489567at2"/>
<evidence type="ECO:0000313" key="1">
    <source>
        <dbReference type="EMBL" id="ADG68254.1"/>
    </source>
</evidence>
<gene>
    <name evidence="1" type="ordered locus">Plim_2428</name>
</gene>
<dbReference type="Proteomes" id="UP000002220">
    <property type="component" value="Chromosome"/>
</dbReference>